<reference evidence="1" key="1">
    <citation type="submission" date="2018-02" db="EMBL/GenBank/DDBJ databases">
        <title>Rhizophora mucronata_Transcriptome.</title>
        <authorList>
            <person name="Meera S.P."/>
            <person name="Sreeshan A."/>
            <person name="Augustine A."/>
        </authorList>
    </citation>
    <scope>NUCLEOTIDE SEQUENCE</scope>
    <source>
        <tissue evidence="1">Leaf</tissue>
    </source>
</reference>
<protein>
    <submittedName>
        <fullName evidence="1">Uncharacterized protein</fullName>
    </submittedName>
</protein>
<accession>A0A2P2NF63</accession>
<dbReference type="EMBL" id="GGEC01060627">
    <property type="protein sequence ID" value="MBX41111.1"/>
    <property type="molecule type" value="Transcribed_RNA"/>
</dbReference>
<sequence>MHLHLWLLYRIIEVANC</sequence>
<organism evidence="1">
    <name type="scientific">Rhizophora mucronata</name>
    <name type="common">Asiatic mangrove</name>
    <dbReference type="NCBI Taxonomy" id="61149"/>
    <lineage>
        <taxon>Eukaryota</taxon>
        <taxon>Viridiplantae</taxon>
        <taxon>Streptophyta</taxon>
        <taxon>Embryophyta</taxon>
        <taxon>Tracheophyta</taxon>
        <taxon>Spermatophyta</taxon>
        <taxon>Magnoliopsida</taxon>
        <taxon>eudicotyledons</taxon>
        <taxon>Gunneridae</taxon>
        <taxon>Pentapetalae</taxon>
        <taxon>rosids</taxon>
        <taxon>fabids</taxon>
        <taxon>Malpighiales</taxon>
        <taxon>Rhizophoraceae</taxon>
        <taxon>Rhizophora</taxon>
    </lineage>
</organism>
<dbReference type="AlphaFoldDB" id="A0A2P2NF63"/>
<name>A0A2P2NF63_RHIMU</name>
<evidence type="ECO:0000313" key="1">
    <source>
        <dbReference type="EMBL" id="MBX41111.1"/>
    </source>
</evidence>
<proteinExistence type="predicted"/>